<dbReference type="OrthoDB" id="8055872at2"/>
<name>A0A271KFZ0_9HYPH</name>
<dbReference type="InterPro" id="IPR004843">
    <property type="entry name" value="Calcineurin-like_PHP"/>
</dbReference>
<reference evidence="2 3" key="1">
    <citation type="submission" date="2017-08" db="EMBL/GenBank/DDBJ databases">
        <title>Mesorhizobium wenxinae sp. nov., a novel rhizobial species isolated from root nodules of chickpea (Cicer arietinum L.).</title>
        <authorList>
            <person name="Zhang J."/>
        </authorList>
    </citation>
    <scope>NUCLEOTIDE SEQUENCE [LARGE SCALE GENOMIC DNA]</scope>
    <source>
        <strain evidence="3">WYCCWR 10019</strain>
    </source>
</reference>
<evidence type="ECO:0000313" key="2">
    <source>
        <dbReference type="EMBL" id="PAP93945.1"/>
    </source>
</evidence>
<dbReference type="AlphaFoldDB" id="A0A271KFZ0"/>
<dbReference type="SUPFAM" id="SSF56300">
    <property type="entry name" value="Metallo-dependent phosphatases"/>
    <property type="match status" value="1"/>
</dbReference>
<keyword evidence="3" id="KW-1185">Reference proteome</keyword>
<dbReference type="InterPro" id="IPR051918">
    <property type="entry name" value="STPP_CPPED1"/>
</dbReference>
<sequence>MADLRHRVDIPFEPTGRRGAGCAESRVMNRISAGSLSRRSFLAQAAALAAAGSLARPALGGTGQGIPPVDATFLFVADVHACRMASGLSPNCQQEGKTDAALLRSVAALNAIGEKDWPAEINGIATGLRSAGSRIGAPLGLVVGGDMTDDGGGQVTQPSEGTQLLQFSQRYQQGVGPDRVHMPVYVGLGNHDLDQNGPPNHVDWYRREMRDYVEINHRAGVFFKPPVPATSYDVDTDCYSWDWGGLHLVQTHRFAGDAGHGAVSSLPWLEQDLATYAADRRPVILYQHYGWDVFSTERWNAAKRTFDDDGTGPPHWWSEADRQALLAALKGYNVVGIFHGHQHETPMIYRRDGLDLFKPKAAYMGGFALARVTSDSMDVVLGEATGDNGEVAFTNAFSKRLSF</sequence>
<dbReference type="NCBIfam" id="TIGR01409">
    <property type="entry name" value="TAT_signal_seq"/>
    <property type="match status" value="1"/>
</dbReference>
<protein>
    <submittedName>
        <fullName evidence="2">Metallophosphoesterase</fullName>
    </submittedName>
</protein>
<gene>
    <name evidence="2" type="ORF">CIT31_16355</name>
</gene>
<dbReference type="Gene3D" id="3.60.21.10">
    <property type="match status" value="1"/>
</dbReference>
<dbReference type="Proteomes" id="UP000215931">
    <property type="component" value="Unassembled WGS sequence"/>
</dbReference>
<dbReference type="PANTHER" id="PTHR43143">
    <property type="entry name" value="METALLOPHOSPHOESTERASE, CALCINEURIN SUPERFAMILY"/>
    <property type="match status" value="1"/>
</dbReference>
<accession>A0A271KFZ0</accession>
<dbReference type="EMBL" id="NPKH01000023">
    <property type="protein sequence ID" value="PAP93945.1"/>
    <property type="molecule type" value="Genomic_DNA"/>
</dbReference>
<dbReference type="PROSITE" id="PS51318">
    <property type="entry name" value="TAT"/>
    <property type="match status" value="1"/>
</dbReference>
<proteinExistence type="predicted"/>
<dbReference type="GO" id="GO:0016787">
    <property type="term" value="F:hydrolase activity"/>
    <property type="evidence" value="ECO:0007669"/>
    <property type="project" value="InterPro"/>
</dbReference>
<dbReference type="InterPro" id="IPR006311">
    <property type="entry name" value="TAT_signal"/>
</dbReference>
<comment type="caution">
    <text evidence="2">The sequence shown here is derived from an EMBL/GenBank/DDBJ whole genome shotgun (WGS) entry which is preliminary data.</text>
</comment>
<evidence type="ECO:0000313" key="3">
    <source>
        <dbReference type="Proteomes" id="UP000215931"/>
    </source>
</evidence>
<organism evidence="2 3">
    <name type="scientific">Mesorhizobium wenxiniae</name>
    <dbReference type="NCBI Taxonomy" id="2014805"/>
    <lineage>
        <taxon>Bacteria</taxon>
        <taxon>Pseudomonadati</taxon>
        <taxon>Pseudomonadota</taxon>
        <taxon>Alphaproteobacteria</taxon>
        <taxon>Hyphomicrobiales</taxon>
        <taxon>Phyllobacteriaceae</taxon>
        <taxon>Mesorhizobium</taxon>
    </lineage>
</organism>
<dbReference type="InterPro" id="IPR019546">
    <property type="entry name" value="TAT_signal_bac_arc"/>
</dbReference>
<feature type="domain" description="Calcineurin-like phosphoesterase" evidence="1">
    <location>
        <begin position="72"/>
        <end position="344"/>
    </location>
</feature>
<dbReference type="InterPro" id="IPR029052">
    <property type="entry name" value="Metallo-depent_PP-like"/>
</dbReference>
<dbReference type="Pfam" id="PF00149">
    <property type="entry name" value="Metallophos"/>
    <property type="match status" value="1"/>
</dbReference>
<dbReference type="PANTHER" id="PTHR43143:SF1">
    <property type="entry name" value="SERINE_THREONINE-PROTEIN PHOSPHATASE CPPED1"/>
    <property type="match status" value="1"/>
</dbReference>
<evidence type="ECO:0000259" key="1">
    <source>
        <dbReference type="Pfam" id="PF00149"/>
    </source>
</evidence>